<sequence>MSQELEIEFKNMVSETDFKRLVDAFHLQVEDFQIQHNHYFDTENFLLKQAGCALRIREKNRTFELTLKEPAADGLLETNQEISQAEAKALLTSNAFPDGPVKKAISYVITDLAELKPFGTLSTKRAEVDYKGGLLVFDHSLYLGREDYEIEYEAVERKSGEEIFKDFLKSYQLPLKQADNKVRRFYNEKLRQSAGDQ</sequence>
<dbReference type="InterPro" id="IPR009195">
    <property type="entry name" value="Uncharacterised_YjbK"/>
</dbReference>
<protein>
    <submittedName>
        <fullName evidence="2">CYTH domain-containing protein</fullName>
    </submittedName>
</protein>
<dbReference type="InterPro" id="IPR023577">
    <property type="entry name" value="CYTH_domain"/>
</dbReference>
<evidence type="ECO:0000313" key="3">
    <source>
        <dbReference type="Proteomes" id="UP000092578"/>
    </source>
</evidence>
<accession>A0A1B9AU09</accession>
<reference evidence="3" key="1">
    <citation type="submission" date="2016-05" db="EMBL/GenBank/DDBJ databases">
        <authorList>
            <person name="Liu B."/>
            <person name="Wang J."/>
            <person name="Zhu Y."/>
            <person name="Liu G."/>
            <person name="Chen Q."/>
            <person name="Chen Z."/>
            <person name="Lan J."/>
            <person name="Che J."/>
            <person name="Ge C."/>
            <person name="Shi H."/>
            <person name="Pan Z."/>
            <person name="Liu X."/>
        </authorList>
    </citation>
    <scope>NUCLEOTIDE SEQUENCE [LARGE SCALE GENOMIC DNA]</scope>
    <source>
        <strain evidence="3">FJAT-27215</strain>
    </source>
</reference>
<dbReference type="SMART" id="SM01118">
    <property type="entry name" value="CYTH"/>
    <property type="match status" value="1"/>
</dbReference>
<dbReference type="PIRSF" id="PIRSF012526">
    <property type="entry name" value="CYTH_UCP012526"/>
    <property type="match status" value="1"/>
</dbReference>
<dbReference type="CDD" id="cd07762">
    <property type="entry name" value="CYTH-like_Pase_1"/>
    <property type="match status" value="1"/>
</dbReference>
<organism evidence="2 3">
    <name type="scientific">Pseudobacillus wudalianchiensis</name>
    <dbReference type="NCBI Taxonomy" id="1743143"/>
    <lineage>
        <taxon>Bacteria</taxon>
        <taxon>Bacillati</taxon>
        <taxon>Bacillota</taxon>
        <taxon>Bacilli</taxon>
        <taxon>Bacillales</taxon>
        <taxon>Bacillaceae</taxon>
        <taxon>Pseudobacillus</taxon>
    </lineage>
</organism>
<evidence type="ECO:0000259" key="1">
    <source>
        <dbReference type="PROSITE" id="PS51707"/>
    </source>
</evidence>
<dbReference type="RefSeq" id="WP_065410799.1">
    <property type="nucleotide sequence ID" value="NZ_MAYT01000023.1"/>
</dbReference>
<evidence type="ECO:0000313" key="2">
    <source>
        <dbReference type="EMBL" id="OCA87353.1"/>
    </source>
</evidence>
<dbReference type="AlphaFoldDB" id="A0A1B9AU09"/>
<dbReference type="Gene3D" id="2.40.320.10">
    <property type="entry name" value="Hypothetical Protein Pfu-838710-001"/>
    <property type="match status" value="1"/>
</dbReference>
<name>A0A1B9AU09_9BACI</name>
<comment type="caution">
    <text evidence="2">The sequence shown here is derived from an EMBL/GenBank/DDBJ whole genome shotgun (WGS) entry which is preliminary data.</text>
</comment>
<gene>
    <name evidence="2" type="ORF">A8F95_08920</name>
</gene>
<dbReference type="EMBL" id="MAYT01000023">
    <property type="protein sequence ID" value="OCA87353.1"/>
    <property type="molecule type" value="Genomic_DNA"/>
</dbReference>
<dbReference type="SUPFAM" id="SSF55154">
    <property type="entry name" value="CYTH-like phosphatases"/>
    <property type="match status" value="1"/>
</dbReference>
<dbReference type="InterPro" id="IPR033469">
    <property type="entry name" value="CYTH-like_dom_sf"/>
</dbReference>
<proteinExistence type="predicted"/>
<keyword evidence="3" id="KW-1185">Reference proteome</keyword>
<feature type="domain" description="CYTH" evidence="1">
    <location>
        <begin position="4"/>
        <end position="192"/>
    </location>
</feature>
<dbReference type="PROSITE" id="PS51707">
    <property type="entry name" value="CYTH"/>
    <property type="match status" value="1"/>
</dbReference>
<dbReference type="Proteomes" id="UP000092578">
    <property type="component" value="Unassembled WGS sequence"/>
</dbReference>
<dbReference type="Pfam" id="PF01928">
    <property type="entry name" value="CYTH"/>
    <property type="match status" value="1"/>
</dbReference>